<proteinExistence type="predicted"/>
<comment type="caution">
    <text evidence="2">The sequence shown here is derived from an EMBL/GenBank/DDBJ whole genome shotgun (WGS) entry which is preliminary data.</text>
</comment>
<dbReference type="AlphaFoldDB" id="A0A8X6J224"/>
<keyword evidence="1" id="KW-0812">Transmembrane</keyword>
<gene>
    <name evidence="2" type="ORF">TNCT_220291</name>
</gene>
<evidence type="ECO:0000313" key="3">
    <source>
        <dbReference type="Proteomes" id="UP000887116"/>
    </source>
</evidence>
<reference evidence="2" key="1">
    <citation type="submission" date="2020-07" db="EMBL/GenBank/DDBJ databases">
        <title>Multicomponent nature underlies the extraordinary mechanical properties of spider dragline silk.</title>
        <authorList>
            <person name="Kono N."/>
            <person name="Nakamura H."/>
            <person name="Mori M."/>
            <person name="Yoshida Y."/>
            <person name="Ohtoshi R."/>
            <person name="Malay A.D."/>
            <person name="Moran D.A.P."/>
            <person name="Tomita M."/>
            <person name="Numata K."/>
            <person name="Arakawa K."/>
        </authorList>
    </citation>
    <scope>NUCLEOTIDE SEQUENCE</scope>
</reference>
<keyword evidence="3" id="KW-1185">Reference proteome</keyword>
<keyword evidence="1" id="KW-1133">Transmembrane helix</keyword>
<protein>
    <submittedName>
        <fullName evidence="2">Uncharacterized protein</fullName>
    </submittedName>
</protein>
<sequence length="148" mass="15752">MYLASSSALSRASSSVLRLASNILASFAALSLAFSSAMSLASSSLGSQSSHLLFFMPCFFSAFHIATSILANSNSCFHSKRNSSSFFLYSASFLIYSSFSILSSILVAKIFLTNSSSSKYVLLCSNFCFNSKIPSSESTVSPISSKTT</sequence>
<dbReference type="EMBL" id="BMAO01033252">
    <property type="protein sequence ID" value="GFQ88080.1"/>
    <property type="molecule type" value="Genomic_DNA"/>
</dbReference>
<name>A0A8X6J224_TRICU</name>
<organism evidence="2 3">
    <name type="scientific">Trichonephila clavata</name>
    <name type="common">Joro spider</name>
    <name type="synonym">Nephila clavata</name>
    <dbReference type="NCBI Taxonomy" id="2740835"/>
    <lineage>
        <taxon>Eukaryota</taxon>
        <taxon>Metazoa</taxon>
        <taxon>Ecdysozoa</taxon>
        <taxon>Arthropoda</taxon>
        <taxon>Chelicerata</taxon>
        <taxon>Arachnida</taxon>
        <taxon>Araneae</taxon>
        <taxon>Araneomorphae</taxon>
        <taxon>Entelegynae</taxon>
        <taxon>Araneoidea</taxon>
        <taxon>Nephilidae</taxon>
        <taxon>Trichonephila</taxon>
    </lineage>
</organism>
<evidence type="ECO:0000256" key="1">
    <source>
        <dbReference type="SAM" id="Phobius"/>
    </source>
</evidence>
<dbReference type="Proteomes" id="UP000887116">
    <property type="component" value="Unassembled WGS sequence"/>
</dbReference>
<feature type="transmembrane region" description="Helical" evidence="1">
    <location>
        <begin position="86"/>
        <end position="112"/>
    </location>
</feature>
<accession>A0A8X6J224</accession>
<feature type="transmembrane region" description="Helical" evidence="1">
    <location>
        <begin position="51"/>
        <end position="74"/>
    </location>
</feature>
<evidence type="ECO:0000313" key="2">
    <source>
        <dbReference type="EMBL" id="GFQ88080.1"/>
    </source>
</evidence>
<keyword evidence="1" id="KW-0472">Membrane</keyword>